<dbReference type="OrthoDB" id="8378722at2"/>
<reference evidence="2" key="1">
    <citation type="submission" date="2016-06" db="EMBL/GenBank/DDBJ databases">
        <title>NZP2037 Pacbio-Illumina hybrid assembly.</title>
        <authorList>
            <person name="Ramsay J.P."/>
        </authorList>
    </citation>
    <scope>NUCLEOTIDE SEQUENCE [LARGE SCALE GENOMIC DNA]</scope>
    <source>
        <strain evidence="2">R7ANS::ICEMlSym2042</strain>
    </source>
</reference>
<dbReference type="AlphaFoldDB" id="A0A1A5J0V3"/>
<dbReference type="EMBL" id="LZTJ01000023">
    <property type="protein sequence ID" value="OBP74194.1"/>
    <property type="molecule type" value="Genomic_DNA"/>
</dbReference>
<comment type="caution">
    <text evidence="1">The sequence shown here is derived from an EMBL/GenBank/DDBJ whole genome shotgun (WGS) entry which is preliminary data.</text>
</comment>
<organism evidence="1 2">
    <name type="scientific">Rhizobium loti</name>
    <name type="common">Mesorhizobium loti</name>
    <dbReference type="NCBI Taxonomy" id="381"/>
    <lineage>
        <taxon>Bacteria</taxon>
        <taxon>Pseudomonadati</taxon>
        <taxon>Pseudomonadota</taxon>
        <taxon>Alphaproteobacteria</taxon>
        <taxon>Hyphomicrobiales</taxon>
        <taxon>Phyllobacteriaceae</taxon>
        <taxon>Mesorhizobium</taxon>
    </lineage>
</organism>
<evidence type="ECO:0000313" key="2">
    <source>
        <dbReference type="Proteomes" id="UP000093748"/>
    </source>
</evidence>
<accession>A0A1A5J0V3</accession>
<dbReference type="GeneID" id="66682516"/>
<evidence type="ECO:0000313" key="1">
    <source>
        <dbReference type="EMBL" id="OBP74194.1"/>
    </source>
</evidence>
<dbReference type="Proteomes" id="UP000093748">
    <property type="component" value="Unassembled WGS sequence"/>
</dbReference>
<gene>
    <name evidence="1" type="ORF">BAE39_17685</name>
</gene>
<protein>
    <submittedName>
        <fullName evidence="1">Uncharacterized protein</fullName>
    </submittedName>
</protein>
<dbReference type="RefSeq" id="WP_010911079.1">
    <property type="nucleotide sequence ID" value="NZ_LZTH01000001.1"/>
</dbReference>
<sequence>MPDRTTHSIAHFAASFTLAGLEGPLPAGDYDIDHDEELIEGMSRIAWRRVATFIHLPARAVKNPTTSQLVAIDHLELETALKRDRENAA</sequence>
<proteinExistence type="predicted"/>
<name>A0A1A5J0V3_RHILI</name>